<name>A0A0C9T7M4_PAXIN</name>
<evidence type="ECO:0000313" key="2">
    <source>
        <dbReference type="Proteomes" id="UP000053647"/>
    </source>
</evidence>
<accession>A0A0C9T7M4</accession>
<proteinExistence type="predicted"/>
<sequence>MAIISCTYSPATHDTKIHGRAAFTHFTTTFRTLISGNDTLIKKTVITSADLMALDHPSPLQLNDRITLYSLTTSLAYTGHLNRVVRLFPDWIDVEVTPCPMFNSHRFRPPPIFVRIQRNWIHLPIHFTIRYSLISRLTSTEQLPPPTFPQHLITLALPSKTITPTKATLNVYAILPHTCCLRKHKPSILLSWGGKWAEVEYHLTLPN</sequence>
<reference evidence="2" key="2">
    <citation type="submission" date="2015-01" db="EMBL/GenBank/DDBJ databases">
        <title>Evolutionary Origins and Diversification of the Mycorrhizal Mutualists.</title>
        <authorList>
            <consortium name="DOE Joint Genome Institute"/>
            <consortium name="Mycorrhizal Genomics Consortium"/>
            <person name="Kohler A."/>
            <person name="Kuo A."/>
            <person name="Nagy L.G."/>
            <person name="Floudas D."/>
            <person name="Copeland A."/>
            <person name="Barry K.W."/>
            <person name="Cichocki N."/>
            <person name="Veneault-Fourrey C."/>
            <person name="LaButti K."/>
            <person name="Lindquist E.A."/>
            <person name="Lipzen A."/>
            <person name="Lundell T."/>
            <person name="Morin E."/>
            <person name="Murat C."/>
            <person name="Riley R."/>
            <person name="Ohm R."/>
            <person name="Sun H."/>
            <person name="Tunlid A."/>
            <person name="Henrissat B."/>
            <person name="Grigoriev I.V."/>
            <person name="Hibbett D.S."/>
            <person name="Martin F."/>
        </authorList>
    </citation>
    <scope>NUCLEOTIDE SEQUENCE [LARGE SCALE GENOMIC DNA]</scope>
    <source>
        <strain evidence="2">ATCC 200175</strain>
    </source>
</reference>
<gene>
    <name evidence="1" type="ORF">PAXINDRAFT_22425</name>
</gene>
<evidence type="ECO:0000313" key="1">
    <source>
        <dbReference type="EMBL" id="KIJ04292.1"/>
    </source>
</evidence>
<organism evidence="1 2">
    <name type="scientific">Paxillus involutus ATCC 200175</name>
    <dbReference type="NCBI Taxonomy" id="664439"/>
    <lineage>
        <taxon>Eukaryota</taxon>
        <taxon>Fungi</taxon>
        <taxon>Dikarya</taxon>
        <taxon>Basidiomycota</taxon>
        <taxon>Agaricomycotina</taxon>
        <taxon>Agaricomycetes</taxon>
        <taxon>Agaricomycetidae</taxon>
        <taxon>Boletales</taxon>
        <taxon>Paxilineae</taxon>
        <taxon>Paxillaceae</taxon>
        <taxon>Paxillus</taxon>
    </lineage>
</organism>
<keyword evidence="2" id="KW-1185">Reference proteome</keyword>
<dbReference type="EMBL" id="KN821969">
    <property type="protein sequence ID" value="KIJ04292.1"/>
    <property type="molecule type" value="Genomic_DNA"/>
</dbReference>
<dbReference type="AlphaFoldDB" id="A0A0C9T7M4"/>
<reference evidence="1 2" key="1">
    <citation type="submission" date="2014-06" db="EMBL/GenBank/DDBJ databases">
        <authorList>
            <consortium name="DOE Joint Genome Institute"/>
            <person name="Kuo A."/>
            <person name="Kohler A."/>
            <person name="Nagy L.G."/>
            <person name="Floudas D."/>
            <person name="Copeland A."/>
            <person name="Barry K.W."/>
            <person name="Cichocki N."/>
            <person name="Veneault-Fourrey C."/>
            <person name="LaButti K."/>
            <person name="Lindquist E.A."/>
            <person name="Lipzen A."/>
            <person name="Lundell T."/>
            <person name="Morin E."/>
            <person name="Murat C."/>
            <person name="Sun H."/>
            <person name="Tunlid A."/>
            <person name="Henrissat B."/>
            <person name="Grigoriev I.V."/>
            <person name="Hibbett D.S."/>
            <person name="Martin F."/>
            <person name="Nordberg H.P."/>
            <person name="Cantor M.N."/>
            <person name="Hua S.X."/>
        </authorList>
    </citation>
    <scope>NUCLEOTIDE SEQUENCE [LARGE SCALE GENOMIC DNA]</scope>
    <source>
        <strain evidence="1 2">ATCC 200175</strain>
    </source>
</reference>
<protein>
    <submittedName>
        <fullName evidence="1">Uncharacterized protein</fullName>
    </submittedName>
</protein>
<dbReference type="Proteomes" id="UP000053647">
    <property type="component" value="Unassembled WGS sequence"/>
</dbReference>
<dbReference type="HOGENOM" id="CLU_1326764_0_0_1"/>